<dbReference type="Pfam" id="PF00005">
    <property type="entry name" value="ABC_tran"/>
    <property type="match status" value="1"/>
</dbReference>
<dbReference type="STRING" id="1497955.HMPREF1872_01406"/>
<evidence type="ECO:0000256" key="7">
    <source>
        <dbReference type="SAM" id="Phobius"/>
    </source>
</evidence>
<comment type="subcellular location">
    <subcellularLocation>
        <location evidence="1">Cell membrane</location>
        <topology evidence="1">Multi-pass membrane protein</topology>
    </subcellularLocation>
</comment>
<reference evidence="11" key="1">
    <citation type="submission" date="2016-01" db="EMBL/GenBank/DDBJ databases">
        <authorList>
            <person name="Mitreva M."/>
            <person name="Pepin K.H."/>
            <person name="Mihindukulasuriya K.A."/>
            <person name="Fulton R."/>
            <person name="Fronick C."/>
            <person name="O'Laughlin M."/>
            <person name="Miner T."/>
            <person name="Herter B."/>
            <person name="Rosa B.A."/>
            <person name="Cordes M."/>
            <person name="Tomlinson C."/>
            <person name="Wollam A."/>
            <person name="Palsikar V.B."/>
            <person name="Mardis E.R."/>
            <person name="Wilson R.K."/>
        </authorList>
    </citation>
    <scope>NUCLEOTIDE SEQUENCE [LARGE SCALE GENOMIC DNA]</scope>
    <source>
        <strain evidence="11">KA00274</strain>
    </source>
</reference>
<accession>A0A133Y6U7</accession>
<dbReference type="PROSITE" id="PS00211">
    <property type="entry name" value="ABC_TRANSPORTER_1"/>
    <property type="match status" value="1"/>
</dbReference>
<proteinExistence type="predicted"/>
<evidence type="ECO:0000256" key="2">
    <source>
        <dbReference type="ARBA" id="ARBA00022692"/>
    </source>
</evidence>
<feature type="transmembrane region" description="Helical" evidence="7">
    <location>
        <begin position="21"/>
        <end position="45"/>
    </location>
</feature>
<keyword evidence="4 10" id="KW-0067">ATP-binding</keyword>
<dbReference type="GO" id="GO:0015421">
    <property type="term" value="F:ABC-type oligopeptide transporter activity"/>
    <property type="evidence" value="ECO:0007669"/>
    <property type="project" value="TreeGrafter"/>
</dbReference>
<feature type="transmembrane region" description="Helical" evidence="7">
    <location>
        <begin position="130"/>
        <end position="150"/>
    </location>
</feature>
<protein>
    <submittedName>
        <fullName evidence="10">ABC transporter, ATP-binding protein</fullName>
    </submittedName>
</protein>
<evidence type="ECO:0000256" key="5">
    <source>
        <dbReference type="ARBA" id="ARBA00022989"/>
    </source>
</evidence>
<dbReference type="PANTHER" id="PTHR43394:SF1">
    <property type="entry name" value="ATP-BINDING CASSETTE SUB-FAMILY B MEMBER 10, MITOCHONDRIAL"/>
    <property type="match status" value="1"/>
</dbReference>
<dbReference type="EMBL" id="LSCV01000045">
    <property type="protein sequence ID" value="KXB38919.1"/>
    <property type="molecule type" value="Genomic_DNA"/>
</dbReference>
<keyword evidence="6 7" id="KW-0472">Membrane</keyword>
<dbReference type="InterPro" id="IPR017871">
    <property type="entry name" value="ABC_transporter-like_CS"/>
</dbReference>
<dbReference type="GO" id="GO:0016887">
    <property type="term" value="F:ATP hydrolysis activity"/>
    <property type="evidence" value="ECO:0007669"/>
    <property type="project" value="InterPro"/>
</dbReference>
<keyword evidence="2 7" id="KW-0812">Transmembrane</keyword>
<feature type="transmembrane region" description="Helical" evidence="7">
    <location>
        <begin position="245"/>
        <end position="265"/>
    </location>
</feature>
<feature type="transmembrane region" description="Helical" evidence="7">
    <location>
        <begin position="156"/>
        <end position="176"/>
    </location>
</feature>
<dbReference type="InterPro" id="IPR039421">
    <property type="entry name" value="Type_1_exporter"/>
</dbReference>
<dbReference type="CDD" id="cd03228">
    <property type="entry name" value="ABCC_MRP_Like"/>
    <property type="match status" value="1"/>
</dbReference>
<evidence type="ECO:0000256" key="3">
    <source>
        <dbReference type="ARBA" id="ARBA00022741"/>
    </source>
</evidence>
<evidence type="ECO:0000256" key="1">
    <source>
        <dbReference type="ARBA" id="ARBA00004651"/>
    </source>
</evidence>
<feature type="domain" description="ABC transmembrane type-1" evidence="9">
    <location>
        <begin position="21"/>
        <end position="301"/>
    </location>
</feature>
<dbReference type="AlphaFoldDB" id="A0A133Y6U7"/>
<dbReference type="InterPro" id="IPR011527">
    <property type="entry name" value="ABC1_TM_dom"/>
</dbReference>
<dbReference type="OrthoDB" id="95687at2"/>
<keyword evidence="11" id="KW-1185">Reference proteome</keyword>
<dbReference type="Gene3D" id="1.20.1560.10">
    <property type="entry name" value="ABC transporter type 1, transmembrane domain"/>
    <property type="match status" value="1"/>
</dbReference>
<name>A0A133Y6U7_9FIRM</name>
<dbReference type="InterPro" id="IPR003593">
    <property type="entry name" value="AAA+_ATPase"/>
</dbReference>
<dbReference type="Gene3D" id="3.40.50.300">
    <property type="entry name" value="P-loop containing nucleotide triphosphate hydrolases"/>
    <property type="match status" value="1"/>
</dbReference>
<dbReference type="GO" id="GO:0005524">
    <property type="term" value="F:ATP binding"/>
    <property type="evidence" value="ECO:0007669"/>
    <property type="project" value="UniProtKB-KW"/>
</dbReference>
<gene>
    <name evidence="10" type="ORF">HMPREF1872_01406</name>
</gene>
<dbReference type="InterPro" id="IPR003439">
    <property type="entry name" value="ABC_transporter-like_ATP-bd"/>
</dbReference>
<dbReference type="InterPro" id="IPR036640">
    <property type="entry name" value="ABC1_TM_sf"/>
</dbReference>
<dbReference type="PANTHER" id="PTHR43394">
    <property type="entry name" value="ATP-DEPENDENT PERMEASE MDL1, MITOCHONDRIAL"/>
    <property type="match status" value="1"/>
</dbReference>
<evidence type="ECO:0000313" key="11">
    <source>
        <dbReference type="Proteomes" id="UP000070080"/>
    </source>
</evidence>
<sequence length="532" mass="59126">MLRLGNTWLNKALKQNALITILAMFFRALAAASWVVMSYSLTWLLDGYAVGQAAFNKAALTVIGLIILMMFLNFVSDWVRAIYIRRVNTFVREQISESVVANTADLLSSKNTGKKISWYLNDVDELEAKYYTNIVGGAYDITMIVLAFIAIVMVHWIFAIAAAVLFLISLLVPALVNKFVEKAQQKLTVAKEEYTEGVRDNLESIYTLFFANKLAYFLKRMVNTNHMREKKYYQYNLTMAKTQTALFFVNFASQAGLIIFALYVSSLGYASPGSAFSIGALSGNLFNGVQGFMSAIAVISSVSAITDKYTIHQTGKTKSLQTSVDGIELKNVSFNYGERAILKNFNYEFAKAKYALKGESGSGKSTLMKLMLGINQADSGQVLVNDDDIKALDLTSYFRHLSYIEQNVYLLNETIRENILLGSEISEAKLANIIKVAKLDEFIAKLPNGLETKISSNGQQISGGEKQRIAIARALVKDVDFLFIDEATSQLDPVNRADIEKILLELKDVGIVMISHNFDPATLAKFDAVIEM</sequence>
<dbReference type="SMART" id="SM00382">
    <property type="entry name" value="AAA"/>
    <property type="match status" value="1"/>
</dbReference>
<dbReference type="SUPFAM" id="SSF52540">
    <property type="entry name" value="P-loop containing nucleoside triphosphate hydrolases"/>
    <property type="match status" value="1"/>
</dbReference>
<evidence type="ECO:0000259" key="9">
    <source>
        <dbReference type="PROSITE" id="PS50929"/>
    </source>
</evidence>
<dbReference type="SUPFAM" id="SSF90123">
    <property type="entry name" value="ABC transporter transmembrane region"/>
    <property type="match status" value="1"/>
</dbReference>
<feature type="transmembrane region" description="Helical" evidence="7">
    <location>
        <begin position="57"/>
        <end position="76"/>
    </location>
</feature>
<evidence type="ECO:0000259" key="8">
    <source>
        <dbReference type="PROSITE" id="PS50893"/>
    </source>
</evidence>
<dbReference type="InterPro" id="IPR027417">
    <property type="entry name" value="P-loop_NTPase"/>
</dbReference>
<feature type="domain" description="ABC transporter" evidence="8">
    <location>
        <begin position="327"/>
        <end position="532"/>
    </location>
</feature>
<organism evidence="10 11">
    <name type="scientific">Amygdalobacter nucleatus</name>
    <dbReference type="NCBI Taxonomy" id="3029274"/>
    <lineage>
        <taxon>Bacteria</taxon>
        <taxon>Bacillati</taxon>
        <taxon>Bacillota</taxon>
        <taxon>Clostridia</taxon>
        <taxon>Eubacteriales</taxon>
        <taxon>Oscillospiraceae</taxon>
        <taxon>Amygdalobacter</taxon>
    </lineage>
</organism>
<keyword evidence="3" id="KW-0547">Nucleotide-binding</keyword>
<dbReference type="PROSITE" id="PS50893">
    <property type="entry name" value="ABC_TRANSPORTER_2"/>
    <property type="match status" value="1"/>
</dbReference>
<evidence type="ECO:0000256" key="6">
    <source>
        <dbReference type="ARBA" id="ARBA00023136"/>
    </source>
</evidence>
<comment type="caution">
    <text evidence="10">The sequence shown here is derived from an EMBL/GenBank/DDBJ whole genome shotgun (WGS) entry which is preliminary data.</text>
</comment>
<evidence type="ECO:0000256" key="4">
    <source>
        <dbReference type="ARBA" id="ARBA00022840"/>
    </source>
</evidence>
<evidence type="ECO:0000313" key="10">
    <source>
        <dbReference type="EMBL" id="KXB38919.1"/>
    </source>
</evidence>
<dbReference type="GO" id="GO:0005886">
    <property type="term" value="C:plasma membrane"/>
    <property type="evidence" value="ECO:0007669"/>
    <property type="project" value="UniProtKB-SubCell"/>
</dbReference>
<keyword evidence="5 7" id="KW-1133">Transmembrane helix</keyword>
<dbReference type="Proteomes" id="UP000070080">
    <property type="component" value="Unassembled WGS sequence"/>
</dbReference>
<dbReference type="PROSITE" id="PS50929">
    <property type="entry name" value="ABC_TM1F"/>
    <property type="match status" value="1"/>
</dbReference>
<dbReference type="RefSeq" id="WP_066715066.1">
    <property type="nucleotide sequence ID" value="NZ_JARFNM010000001.1"/>
</dbReference>
<feature type="transmembrane region" description="Helical" evidence="7">
    <location>
        <begin position="285"/>
        <end position="306"/>
    </location>
</feature>
<dbReference type="Pfam" id="PF00664">
    <property type="entry name" value="ABC_membrane"/>
    <property type="match status" value="1"/>
</dbReference>